<dbReference type="RefSeq" id="WP_273016253.1">
    <property type="nucleotide sequence ID" value="NZ_DJZW01000132.1"/>
</dbReference>
<dbReference type="PANTHER" id="PTHR11102">
    <property type="entry name" value="SEL-1-LIKE PROTEIN"/>
    <property type="match status" value="1"/>
</dbReference>
<dbReference type="PANTHER" id="PTHR11102:SF160">
    <property type="entry name" value="ERAD-ASSOCIATED E3 UBIQUITIN-PROTEIN LIGASE COMPONENT HRD3"/>
    <property type="match status" value="1"/>
</dbReference>
<dbReference type="SMART" id="SM00671">
    <property type="entry name" value="SEL1"/>
    <property type="match status" value="3"/>
</dbReference>
<feature type="chain" id="PRO_5016569406" evidence="1">
    <location>
        <begin position="19"/>
        <end position="216"/>
    </location>
</feature>
<dbReference type="EMBL" id="DONK01000138">
    <property type="protein sequence ID" value="HBU51513.1"/>
    <property type="molecule type" value="Genomic_DNA"/>
</dbReference>
<sequence>MKRILSSLFLFGLTSALAVPNAVALEGETLEELRAVQLYDQDKLIEMIDANTHLNKVVEDRCQLVQDIEARADVLKVPAYQFLWGDMLAWGVCVDAEPARGISYMEDAANQGFPAALEQLGRYYAKGTLVQQDKSRAVVYLREASSLQNLNAQIRLVELFLEGYGSPYDYEDAYHWLYNSVTDDKQKHQQIAGYLSQLEALMHPKAVRAARRPLDS</sequence>
<organism evidence="2 3">
    <name type="scientific">Alteromonas australica</name>
    <dbReference type="NCBI Taxonomy" id="589873"/>
    <lineage>
        <taxon>Bacteria</taxon>
        <taxon>Pseudomonadati</taxon>
        <taxon>Pseudomonadota</taxon>
        <taxon>Gammaproteobacteria</taxon>
        <taxon>Alteromonadales</taxon>
        <taxon>Alteromonadaceae</taxon>
        <taxon>Alteromonas/Salinimonas group</taxon>
        <taxon>Alteromonas</taxon>
    </lineage>
</organism>
<dbReference type="InterPro" id="IPR006597">
    <property type="entry name" value="Sel1-like"/>
</dbReference>
<comment type="caution">
    <text evidence="2">The sequence shown here is derived from an EMBL/GenBank/DDBJ whole genome shotgun (WGS) entry which is preliminary data.</text>
</comment>
<dbReference type="AlphaFoldDB" id="A0A358E014"/>
<feature type="signal peptide" evidence="1">
    <location>
        <begin position="1"/>
        <end position="18"/>
    </location>
</feature>
<reference evidence="2 3" key="1">
    <citation type="journal article" date="2018" name="Nat. Biotechnol.">
        <title>A standardized bacterial taxonomy based on genome phylogeny substantially revises the tree of life.</title>
        <authorList>
            <person name="Parks D.H."/>
            <person name="Chuvochina M."/>
            <person name="Waite D.W."/>
            <person name="Rinke C."/>
            <person name="Skarshewski A."/>
            <person name="Chaumeil P.A."/>
            <person name="Hugenholtz P."/>
        </authorList>
    </citation>
    <scope>NUCLEOTIDE SEQUENCE [LARGE SCALE GENOMIC DNA]</scope>
    <source>
        <strain evidence="2">UBA11621</strain>
    </source>
</reference>
<gene>
    <name evidence="2" type="ORF">DEB45_09640</name>
</gene>
<dbReference type="Gene3D" id="1.25.40.10">
    <property type="entry name" value="Tetratricopeptide repeat domain"/>
    <property type="match status" value="1"/>
</dbReference>
<keyword evidence="2" id="KW-0966">Cell projection</keyword>
<accession>A0A358E014</accession>
<keyword evidence="1" id="KW-0732">Signal</keyword>
<protein>
    <submittedName>
        <fullName evidence="2">Flagellar protein MotX</fullName>
    </submittedName>
</protein>
<evidence type="ECO:0000256" key="1">
    <source>
        <dbReference type="SAM" id="SignalP"/>
    </source>
</evidence>
<dbReference type="InterPro" id="IPR011990">
    <property type="entry name" value="TPR-like_helical_dom_sf"/>
</dbReference>
<evidence type="ECO:0000313" key="3">
    <source>
        <dbReference type="Proteomes" id="UP000264779"/>
    </source>
</evidence>
<keyword evidence="2" id="KW-0969">Cilium</keyword>
<dbReference type="Pfam" id="PF08238">
    <property type="entry name" value="Sel1"/>
    <property type="match status" value="3"/>
</dbReference>
<dbReference type="InterPro" id="IPR050767">
    <property type="entry name" value="Sel1_AlgK"/>
</dbReference>
<dbReference type="SUPFAM" id="SSF81901">
    <property type="entry name" value="HCP-like"/>
    <property type="match status" value="1"/>
</dbReference>
<name>A0A358E014_9ALTE</name>
<proteinExistence type="predicted"/>
<keyword evidence="2" id="KW-0282">Flagellum</keyword>
<evidence type="ECO:0000313" key="2">
    <source>
        <dbReference type="EMBL" id="HBU51513.1"/>
    </source>
</evidence>
<dbReference type="Proteomes" id="UP000264779">
    <property type="component" value="Unassembled WGS sequence"/>
</dbReference>